<reference evidence="1 2" key="1">
    <citation type="submission" date="2022-06" db="EMBL/GenBank/DDBJ databases">
        <title>Janthinobacterium kumbetensis sp. nov., isolated from spring water in Turkey.</title>
        <authorList>
            <person name="Inan Bektas K."/>
            <person name="Belduz A.A."/>
            <person name="Canakci S."/>
            <person name="Nalcaoglu A."/>
            <person name="Ceylan E."/>
            <person name="Kati H."/>
        </authorList>
    </citation>
    <scope>NUCLEOTIDE SEQUENCE [LARGE SCALE GENOMIC DNA]</scope>
    <source>
        <strain evidence="1 2">GK</strain>
    </source>
</reference>
<evidence type="ECO:0008006" key="3">
    <source>
        <dbReference type="Google" id="ProtNLM"/>
    </source>
</evidence>
<proteinExistence type="predicted"/>
<dbReference type="Proteomes" id="UP001202243">
    <property type="component" value="Unassembled WGS sequence"/>
</dbReference>
<evidence type="ECO:0000313" key="1">
    <source>
        <dbReference type="EMBL" id="MCM2564394.1"/>
    </source>
</evidence>
<accession>A0ABT0WLU0</accession>
<evidence type="ECO:0000313" key="2">
    <source>
        <dbReference type="Proteomes" id="UP001202243"/>
    </source>
</evidence>
<gene>
    <name evidence="1" type="ORF">NCG91_02205</name>
</gene>
<sequence>MEHINTTPTFKMFSPEQWGQVDRFKQFYEGTFSFPSHIKKAVSGVGGHFEKAGILIELANDLAPSLEIDINELRQNGVTRAANSRQISAVVESVFTELYSSIDCMRTIISHMYKSTRGMPDSTRKLFQRIHAGGLGGDFPWELKVAFRNANWYEELRIIRDELTHFSLGSCQFDSATKKISYYHFGIFR</sequence>
<keyword evidence="2" id="KW-1185">Reference proteome</keyword>
<organism evidence="1 2">
    <name type="scientific">Janthinobacterium kumbetense</name>
    <dbReference type="NCBI Taxonomy" id="2950280"/>
    <lineage>
        <taxon>Bacteria</taxon>
        <taxon>Pseudomonadati</taxon>
        <taxon>Pseudomonadota</taxon>
        <taxon>Betaproteobacteria</taxon>
        <taxon>Burkholderiales</taxon>
        <taxon>Oxalobacteraceae</taxon>
        <taxon>Janthinobacterium</taxon>
    </lineage>
</organism>
<protein>
    <recommendedName>
        <fullName evidence="3">RiboL-PSP-HEPN domain-containing protein</fullName>
    </recommendedName>
</protein>
<name>A0ABT0WLU0_9BURK</name>
<dbReference type="EMBL" id="JAMQGR010000001">
    <property type="protein sequence ID" value="MCM2564394.1"/>
    <property type="molecule type" value="Genomic_DNA"/>
</dbReference>
<dbReference type="RefSeq" id="WP_251348384.1">
    <property type="nucleotide sequence ID" value="NZ_JAMQGR010000001.1"/>
</dbReference>
<comment type="caution">
    <text evidence="1">The sequence shown here is derived from an EMBL/GenBank/DDBJ whole genome shotgun (WGS) entry which is preliminary data.</text>
</comment>